<organism evidence="2 3">
    <name type="scientific">Chryseobacterium lathyri</name>
    <dbReference type="NCBI Taxonomy" id="395933"/>
    <lineage>
        <taxon>Bacteria</taxon>
        <taxon>Pseudomonadati</taxon>
        <taxon>Bacteroidota</taxon>
        <taxon>Flavobacteriia</taxon>
        <taxon>Flavobacteriales</taxon>
        <taxon>Weeksellaceae</taxon>
        <taxon>Chryseobacterium group</taxon>
        <taxon>Chryseobacterium</taxon>
    </lineage>
</organism>
<dbReference type="SUPFAM" id="SSF53756">
    <property type="entry name" value="UDP-Glycosyltransferase/glycogen phosphorylase"/>
    <property type="match status" value="1"/>
</dbReference>
<name>A0ABT9SG54_9FLAO</name>
<dbReference type="EMBL" id="JAUSRL010000001">
    <property type="protein sequence ID" value="MDP9958402.1"/>
    <property type="molecule type" value="Genomic_DNA"/>
</dbReference>
<dbReference type="RefSeq" id="WP_306840497.1">
    <property type="nucleotide sequence ID" value="NZ_JAUSRL010000001.1"/>
</dbReference>
<evidence type="ECO:0000313" key="3">
    <source>
        <dbReference type="Proteomes" id="UP001235513"/>
    </source>
</evidence>
<evidence type="ECO:0000259" key="1">
    <source>
        <dbReference type="Pfam" id="PF00534"/>
    </source>
</evidence>
<reference evidence="2 3" key="1">
    <citation type="submission" date="2023-07" db="EMBL/GenBank/DDBJ databases">
        <title>Sorghum-associated microbial communities from plants grown in Nebraska, USA.</title>
        <authorList>
            <person name="Schachtman D."/>
        </authorList>
    </citation>
    <scope>NUCLEOTIDE SEQUENCE [LARGE SCALE GENOMIC DNA]</scope>
    <source>
        <strain evidence="2 3">CC351</strain>
    </source>
</reference>
<evidence type="ECO:0000313" key="2">
    <source>
        <dbReference type="EMBL" id="MDP9958402.1"/>
    </source>
</evidence>
<gene>
    <name evidence="2" type="ORF">J2T04_000269</name>
</gene>
<feature type="domain" description="Glycosyl transferase family 1" evidence="1">
    <location>
        <begin position="271"/>
        <end position="415"/>
    </location>
</feature>
<dbReference type="InterPro" id="IPR001296">
    <property type="entry name" value="Glyco_trans_1"/>
</dbReference>
<dbReference type="Proteomes" id="UP001235513">
    <property type="component" value="Unassembled WGS sequence"/>
</dbReference>
<proteinExistence type="predicted"/>
<sequence>MKKILVLSTGDINGAYEAMYKVAHIFKNMGHEVVMCVKNKTKADDFIKPYTHVQLSPVNKNLSLAERAIRKIKAKLIQPQVTVKKTLTTDSKYSFLSKDEITENINVDSLLKSVGFIPDYIFTGMTIDFLNSTDLFNIQQATQAKIYNITVDMNHFTGGCHFSWGCKGYMNTCDDCPAIPDESQKPVAKDNLERKYQNAQKAGFQIIAGSGLTLEQAKKSKIYRNQETIYNINSLIDTTLLNDQNKSIAKKIFSLEEDHFYILTGAQNMEDPRKGFKYLIEALELLDQQLPEDVKNKINLLVVSNSINKEFDRVTFKKQKIDYIKDYRLLSLLYQATDVFVNSSIEDSGPMMVSEALACGTPVVGFDTGVLTNMVIDDYNGYKIPMKDSHLLAEGIKKIFELDKNQYAAFSKNAVQQVQEFSSYEYAEEIFTKILEQDDQKTL</sequence>
<dbReference type="PANTHER" id="PTHR12526">
    <property type="entry name" value="GLYCOSYLTRANSFERASE"/>
    <property type="match status" value="1"/>
</dbReference>
<dbReference type="Gene3D" id="3.40.50.2000">
    <property type="entry name" value="Glycogen Phosphorylase B"/>
    <property type="match status" value="1"/>
</dbReference>
<dbReference type="Pfam" id="PF00534">
    <property type="entry name" value="Glycos_transf_1"/>
    <property type="match status" value="1"/>
</dbReference>
<keyword evidence="3" id="KW-1185">Reference proteome</keyword>
<protein>
    <submittedName>
        <fullName evidence="2">Glycosyltransferase involved in cell wall biosynthesis</fullName>
    </submittedName>
</protein>
<dbReference type="PANTHER" id="PTHR12526:SF637">
    <property type="entry name" value="GLYCOSYLTRANSFERASE EPSF-RELATED"/>
    <property type="match status" value="1"/>
</dbReference>
<accession>A0ABT9SG54</accession>
<comment type="caution">
    <text evidence="2">The sequence shown here is derived from an EMBL/GenBank/DDBJ whole genome shotgun (WGS) entry which is preliminary data.</text>
</comment>